<accession>A0A8S4QM58</accession>
<dbReference type="EMBL" id="CAKXAJ010005917">
    <property type="protein sequence ID" value="CAH2209446.1"/>
    <property type="molecule type" value="Genomic_DNA"/>
</dbReference>
<organism evidence="1 2">
    <name type="scientific">Pararge aegeria aegeria</name>
    <dbReference type="NCBI Taxonomy" id="348720"/>
    <lineage>
        <taxon>Eukaryota</taxon>
        <taxon>Metazoa</taxon>
        <taxon>Ecdysozoa</taxon>
        <taxon>Arthropoda</taxon>
        <taxon>Hexapoda</taxon>
        <taxon>Insecta</taxon>
        <taxon>Pterygota</taxon>
        <taxon>Neoptera</taxon>
        <taxon>Endopterygota</taxon>
        <taxon>Lepidoptera</taxon>
        <taxon>Glossata</taxon>
        <taxon>Ditrysia</taxon>
        <taxon>Papilionoidea</taxon>
        <taxon>Nymphalidae</taxon>
        <taxon>Satyrinae</taxon>
        <taxon>Satyrini</taxon>
        <taxon>Parargina</taxon>
        <taxon>Pararge</taxon>
    </lineage>
</organism>
<comment type="caution">
    <text evidence="1">The sequence shown here is derived from an EMBL/GenBank/DDBJ whole genome shotgun (WGS) entry which is preliminary data.</text>
</comment>
<gene>
    <name evidence="1" type="primary">jg26021</name>
    <name evidence="1" type="ORF">PAEG_LOCUS1845</name>
</gene>
<feature type="non-terminal residue" evidence="1">
    <location>
        <position position="1"/>
    </location>
</feature>
<feature type="non-terminal residue" evidence="1">
    <location>
        <position position="109"/>
    </location>
</feature>
<keyword evidence="2" id="KW-1185">Reference proteome</keyword>
<evidence type="ECO:0000313" key="1">
    <source>
        <dbReference type="EMBL" id="CAH2209446.1"/>
    </source>
</evidence>
<dbReference type="AlphaFoldDB" id="A0A8S4QM58"/>
<reference evidence="1" key="1">
    <citation type="submission" date="2022-03" db="EMBL/GenBank/DDBJ databases">
        <authorList>
            <person name="Lindestad O."/>
        </authorList>
    </citation>
    <scope>NUCLEOTIDE SEQUENCE</scope>
</reference>
<dbReference type="Proteomes" id="UP000838756">
    <property type="component" value="Unassembled WGS sequence"/>
</dbReference>
<dbReference type="OrthoDB" id="7175966at2759"/>
<sequence>MCPKQPTYCYPNGCLKRPERKGDESNFVIDSIPKFHVEVSTKSAIFGVDQKDVEGDLLEESALFTSYGGMTERSKITNLIHRLIPFKDLVFKYKKIPKLEMKYNLREQV</sequence>
<evidence type="ECO:0000313" key="2">
    <source>
        <dbReference type="Proteomes" id="UP000838756"/>
    </source>
</evidence>
<proteinExistence type="predicted"/>
<name>A0A8S4QM58_9NEOP</name>
<protein>
    <submittedName>
        <fullName evidence="1">Jg26021 protein</fullName>
    </submittedName>
</protein>